<organism evidence="1">
    <name type="scientific">marine sediment metagenome</name>
    <dbReference type="NCBI Taxonomy" id="412755"/>
    <lineage>
        <taxon>unclassified sequences</taxon>
        <taxon>metagenomes</taxon>
        <taxon>ecological metagenomes</taxon>
    </lineage>
</organism>
<dbReference type="AlphaFoldDB" id="X0YHA6"/>
<proteinExistence type="predicted"/>
<reference evidence="1" key="1">
    <citation type="journal article" date="2014" name="Front. Microbiol.">
        <title>High frequency of phylogenetically diverse reductive dehalogenase-homologous genes in deep subseafloor sedimentary metagenomes.</title>
        <authorList>
            <person name="Kawai M."/>
            <person name="Futagami T."/>
            <person name="Toyoda A."/>
            <person name="Takaki Y."/>
            <person name="Nishi S."/>
            <person name="Hori S."/>
            <person name="Arai W."/>
            <person name="Tsubouchi T."/>
            <person name="Morono Y."/>
            <person name="Uchiyama I."/>
            <person name="Ito T."/>
            <person name="Fujiyama A."/>
            <person name="Inagaki F."/>
            <person name="Takami H."/>
        </authorList>
    </citation>
    <scope>NUCLEOTIDE SEQUENCE</scope>
    <source>
        <strain evidence="1">Expedition CK06-06</strain>
    </source>
</reference>
<accession>X0YHA6</accession>
<comment type="caution">
    <text evidence="1">The sequence shown here is derived from an EMBL/GenBank/DDBJ whole genome shotgun (WGS) entry which is preliminary data.</text>
</comment>
<name>X0YHA6_9ZZZZ</name>
<sequence length="57" mass="6842">MKLTKREIQVMIMCIDISFSSDIKEALWNRFDVTMTKTEIHQMQLDIDDKLRHELDS</sequence>
<evidence type="ECO:0000313" key="1">
    <source>
        <dbReference type="EMBL" id="GAG55409.1"/>
    </source>
</evidence>
<gene>
    <name evidence="1" type="ORF">S01H4_16545</name>
</gene>
<dbReference type="EMBL" id="BART01007259">
    <property type="protein sequence ID" value="GAG55409.1"/>
    <property type="molecule type" value="Genomic_DNA"/>
</dbReference>
<protein>
    <submittedName>
        <fullName evidence="1">Uncharacterized protein</fullName>
    </submittedName>
</protein>